<dbReference type="EMBL" id="WIQW01000037">
    <property type="protein sequence ID" value="KAF3096444.1"/>
    <property type="molecule type" value="Genomic_DNA"/>
</dbReference>
<proteinExistence type="predicted"/>
<reference evidence="2 3" key="1">
    <citation type="submission" date="2019-06" db="EMBL/GenBank/DDBJ databases">
        <authorList>
            <person name="Palmer J.M."/>
        </authorList>
    </citation>
    <scope>NUCLEOTIDE SEQUENCE [LARGE SCALE GENOMIC DNA]</scope>
    <source>
        <strain evidence="2 3">TWF102</strain>
    </source>
</reference>
<gene>
    <name evidence="2" type="ORF">TWF102_006713</name>
</gene>
<feature type="compositionally biased region" description="Basic and acidic residues" evidence="1">
    <location>
        <begin position="10"/>
        <end position="30"/>
    </location>
</feature>
<accession>A0A7C8JA42</accession>
<protein>
    <submittedName>
        <fullName evidence="2">Uncharacterized protein</fullName>
    </submittedName>
</protein>
<comment type="caution">
    <text evidence="2">The sequence shown here is derived from an EMBL/GenBank/DDBJ whole genome shotgun (WGS) entry which is preliminary data.</text>
</comment>
<name>A0A7C8JA42_ORBOL</name>
<dbReference type="Proteomes" id="UP000475325">
    <property type="component" value="Unassembled WGS sequence"/>
</dbReference>
<sequence>MRVSFKLHTKKETIKEEKKRQETRTSMDFRDQLHSSALSLNPPHCLVLIDSPLLTLHHHPQKKKKNPKAGCKRLNETCTGGCEKSWGTLPDQPIEKPCRIAGEEAHLDKLVR</sequence>
<evidence type="ECO:0000256" key="1">
    <source>
        <dbReference type="SAM" id="MobiDB-lite"/>
    </source>
</evidence>
<feature type="region of interest" description="Disordered" evidence="1">
    <location>
        <begin position="1"/>
        <end position="30"/>
    </location>
</feature>
<evidence type="ECO:0000313" key="2">
    <source>
        <dbReference type="EMBL" id="KAF3096444.1"/>
    </source>
</evidence>
<dbReference type="AlphaFoldDB" id="A0A7C8JA42"/>
<organism evidence="2 3">
    <name type="scientific">Orbilia oligospora</name>
    <name type="common">Nematode-trapping fungus</name>
    <name type="synonym">Arthrobotrys oligospora</name>
    <dbReference type="NCBI Taxonomy" id="2813651"/>
    <lineage>
        <taxon>Eukaryota</taxon>
        <taxon>Fungi</taxon>
        <taxon>Dikarya</taxon>
        <taxon>Ascomycota</taxon>
        <taxon>Pezizomycotina</taxon>
        <taxon>Orbiliomycetes</taxon>
        <taxon>Orbiliales</taxon>
        <taxon>Orbiliaceae</taxon>
        <taxon>Orbilia</taxon>
    </lineage>
</organism>
<evidence type="ECO:0000313" key="3">
    <source>
        <dbReference type="Proteomes" id="UP000475325"/>
    </source>
</evidence>